<dbReference type="EMBL" id="BGZK01003736">
    <property type="protein sequence ID" value="GBP04140.1"/>
    <property type="molecule type" value="Genomic_DNA"/>
</dbReference>
<organism evidence="1 2">
    <name type="scientific">Eumeta variegata</name>
    <name type="common">Bagworm moth</name>
    <name type="synonym">Eumeta japonica</name>
    <dbReference type="NCBI Taxonomy" id="151549"/>
    <lineage>
        <taxon>Eukaryota</taxon>
        <taxon>Metazoa</taxon>
        <taxon>Ecdysozoa</taxon>
        <taxon>Arthropoda</taxon>
        <taxon>Hexapoda</taxon>
        <taxon>Insecta</taxon>
        <taxon>Pterygota</taxon>
        <taxon>Neoptera</taxon>
        <taxon>Endopterygota</taxon>
        <taxon>Lepidoptera</taxon>
        <taxon>Glossata</taxon>
        <taxon>Ditrysia</taxon>
        <taxon>Tineoidea</taxon>
        <taxon>Psychidae</taxon>
        <taxon>Oiketicinae</taxon>
        <taxon>Eumeta</taxon>
    </lineage>
</organism>
<evidence type="ECO:0000313" key="1">
    <source>
        <dbReference type="EMBL" id="GBP04140.1"/>
    </source>
</evidence>
<name>A0A4C1SSF3_EUMVA</name>
<proteinExistence type="predicted"/>
<reference evidence="1 2" key="1">
    <citation type="journal article" date="2019" name="Commun. Biol.">
        <title>The bagworm genome reveals a unique fibroin gene that provides high tensile strength.</title>
        <authorList>
            <person name="Kono N."/>
            <person name="Nakamura H."/>
            <person name="Ohtoshi R."/>
            <person name="Tomita M."/>
            <person name="Numata K."/>
            <person name="Arakawa K."/>
        </authorList>
    </citation>
    <scope>NUCLEOTIDE SEQUENCE [LARGE SCALE GENOMIC DNA]</scope>
</reference>
<evidence type="ECO:0000313" key="2">
    <source>
        <dbReference type="Proteomes" id="UP000299102"/>
    </source>
</evidence>
<sequence>MRTRNHDTDLSALDTDACSAAPDSISADNGLIMHKQS</sequence>
<dbReference type="Proteomes" id="UP000299102">
    <property type="component" value="Unassembled WGS sequence"/>
</dbReference>
<dbReference type="AlphaFoldDB" id="A0A4C1SSF3"/>
<accession>A0A4C1SSF3</accession>
<comment type="caution">
    <text evidence="1">The sequence shown here is derived from an EMBL/GenBank/DDBJ whole genome shotgun (WGS) entry which is preliminary data.</text>
</comment>
<keyword evidence="2" id="KW-1185">Reference proteome</keyword>
<gene>
    <name evidence="1" type="ORF">EVAR_68530_1</name>
</gene>
<protein>
    <submittedName>
        <fullName evidence="1">Uncharacterized protein</fullName>
    </submittedName>
</protein>
<feature type="non-terminal residue" evidence="1">
    <location>
        <position position="37"/>
    </location>
</feature>